<dbReference type="Pfam" id="PF03140">
    <property type="entry name" value="DUF247"/>
    <property type="match status" value="2"/>
</dbReference>
<accession>A0A8T2WTT8</accession>
<sequence length="404" mass="46907">MEEIEQARASRFGKDIDVESQSDYRTSFAIVQKLQSKILESLTSQQDRGLCCIYKVPYSIRNIKPEAYTPQLISIGPIHHGINSGLEGMEKQKVIYYKEFTERHKMDEEKIGNLVRRIQKKEEDSNDDRGPKTLEPWMIFEIREDLMLLENQLPFFVIREIYDEVNSARQESKSIYLLDVAAIHFGKYTFSKENKTDPSFEKISHFTDLLRQFMLCGANTRRFDFNHPIKLKYSAVMLREAGVKFQATEDKCLVNITFKKGVLKIPPLEVAYSFERLVRNIMALEQCHKPFEAHICNDIKFMDQLIDSAEDVELLVKSKIILHRLGDDATFSDMINKLCEKVGDTYTCYDDICKEMNAHYENPWNSIIATLHLVYFPNVWRGTGTFAAAVLLILTFMQTVKAFL</sequence>
<comment type="caution">
    <text evidence="1">The sequence shown here is derived from an EMBL/GenBank/DDBJ whole genome shotgun (WGS) entry which is preliminary data.</text>
</comment>
<gene>
    <name evidence="1" type="ORF">H0E87_028691</name>
</gene>
<proteinExistence type="predicted"/>
<keyword evidence="2" id="KW-1185">Reference proteome</keyword>
<dbReference type="Proteomes" id="UP000807159">
    <property type="component" value="Chromosome 17"/>
</dbReference>
<name>A0A8T2WTT8_POPDE</name>
<evidence type="ECO:0000313" key="2">
    <source>
        <dbReference type="Proteomes" id="UP000807159"/>
    </source>
</evidence>
<dbReference type="InterPro" id="IPR004158">
    <property type="entry name" value="DUF247_pln"/>
</dbReference>
<dbReference type="PANTHER" id="PTHR31170:SF24">
    <property type="match status" value="1"/>
</dbReference>
<reference evidence="1" key="1">
    <citation type="journal article" date="2021" name="J. Hered.">
        <title>Genome Assembly of Salicaceae Populus deltoides (Eastern Cottonwood) I-69 Based on Nanopore Sequencing and Hi-C Technologies.</title>
        <authorList>
            <person name="Bai S."/>
            <person name="Wu H."/>
            <person name="Zhang J."/>
            <person name="Pan Z."/>
            <person name="Zhao W."/>
            <person name="Li Z."/>
            <person name="Tong C."/>
        </authorList>
    </citation>
    <scope>NUCLEOTIDE SEQUENCE</scope>
    <source>
        <tissue evidence="1">Leaf</tissue>
    </source>
</reference>
<dbReference type="EMBL" id="JACEGQ020000017">
    <property type="protein sequence ID" value="KAH8484336.1"/>
    <property type="molecule type" value="Genomic_DNA"/>
</dbReference>
<protein>
    <submittedName>
        <fullName evidence="1">Uncharacterized protein</fullName>
    </submittedName>
</protein>
<evidence type="ECO:0000313" key="1">
    <source>
        <dbReference type="EMBL" id="KAH8484336.1"/>
    </source>
</evidence>
<organism evidence="1 2">
    <name type="scientific">Populus deltoides</name>
    <name type="common">Eastern poplar</name>
    <name type="synonym">Eastern cottonwood</name>
    <dbReference type="NCBI Taxonomy" id="3696"/>
    <lineage>
        <taxon>Eukaryota</taxon>
        <taxon>Viridiplantae</taxon>
        <taxon>Streptophyta</taxon>
        <taxon>Embryophyta</taxon>
        <taxon>Tracheophyta</taxon>
        <taxon>Spermatophyta</taxon>
        <taxon>Magnoliopsida</taxon>
        <taxon>eudicotyledons</taxon>
        <taxon>Gunneridae</taxon>
        <taxon>Pentapetalae</taxon>
        <taxon>rosids</taxon>
        <taxon>fabids</taxon>
        <taxon>Malpighiales</taxon>
        <taxon>Salicaceae</taxon>
        <taxon>Saliceae</taxon>
        <taxon>Populus</taxon>
    </lineage>
</organism>
<dbReference type="PANTHER" id="PTHR31170">
    <property type="entry name" value="BNAC04G53230D PROTEIN"/>
    <property type="match status" value="1"/>
</dbReference>
<dbReference type="AlphaFoldDB" id="A0A8T2WTT8"/>